<protein>
    <submittedName>
        <fullName evidence="2">LuxR C-terminal-related transcriptional regulator</fullName>
    </submittedName>
</protein>
<dbReference type="SMART" id="SM00421">
    <property type="entry name" value="HTH_LUXR"/>
    <property type="match status" value="1"/>
</dbReference>
<organism evidence="2 3">
    <name type="scientific">Nonomuraea recticatena</name>
    <dbReference type="NCBI Taxonomy" id="46178"/>
    <lineage>
        <taxon>Bacteria</taxon>
        <taxon>Bacillati</taxon>
        <taxon>Actinomycetota</taxon>
        <taxon>Actinomycetes</taxon>
        <taxon>Streptosporangiales</taxon>
        <taxon>Streptosporangiaceae</taxon>
        <taxon>Nonomuraea</taxon>
    </lineage>
</organism>
<proteinExistence type="predicted"/>
<dbReference type="InterPro" id="IPR036388">
    <property type="entry name" value="WH-like_DNA-bd_sf"/>
</dbReference>
<dbReference type="InterPro" id="IPR016032">
    <property type="entry name" value="Sig_transdc_resp-reg_C-effctor"/>
</dbReference>
<dbReference type="SUPFAM" id="SSF48452">
    <property type="entry name" value="TPR-like"/>
    <property type="match status" value="1"/>
</dbReference>
<gene>
    <name evidence="2" type="ORF">GCM10010412_067480</name>
</gene>
<keyword evidence="3" id="KW-1185">Reference proteome</keyword>
<dbReference type="EMBL" id="BAAATE010000022">
    <property type="protein sequence ID" value="GAA2682278.1"/>
    <property type="molecule type" value="Genomic_DNA"/>
</dbReference>
<evidence type="ECO:0000313" key="2">
    <source>
        <dbReference type="EMBL" id="GAA2682278.1"/>
    </source>
</evidence>
<reference evidence="3" key="1">
    <citation type="journal article" date="2019" name="Int. J. Syst. Evol. Microbiol.">
        <title>The Global Catalogue of Microorganisms (GCM) 10K type strain sequencing project: providing services to taxonomists for standard genome sequencing and annotation.</title>
        <authorList>
            <consortium name="The Broad Institute Genomics Platform"/>
            <consortium name="The Broad Institute Genome Sequencing Center for Infectious Disease"/>
            <person name="Wu L."/>
            <person name="Ma J."/>
        </authorList>
    </citation>
    <scope>NUCLEOTIDE SEQUENCE [LARGE SCALE GENOMIC DNA]</scope>
    <source>
        <strain evidence="3">JCM 6835</strain>
    </source>
</reference>
<accession>A0ABP6F4D4</accession>
<dbReference type="Gene3D" id="1.25.40.10">
    <property type="entry name" value="Tetratricopeptide repeat domain"/>
    <property type="match status" value="1"/>
</dbReference>
<evidence type="ECO:0000259" key="1">
    <source>
        <dbReference type="PROSITE" id="PS50043"/>
    </source>
</evidence>
<comment type="caution">
    <text evidence="2">The sequence shown here is derived from an EMBL/GenBank/DDBJ whole genome shotgun (WGS) entry which is preliminary data.</text>
</comment>
<dbReference type="Pfam" id="PF25873">
    <property type="entry name" value="WHD_MalT"/>
    <property type="match status" value="1"/>
</dbReference>
<dbReference type="SUPFAM" id="SSF52540">
    <property type="entry name" value="P-loop containing nucleoside triphosphate hydrolases"/>
    <property type="match status" value="1"/>
</dbReference>
<dbReference type="SUPFAM" id="SSF46894">
    <property type="entry name" value="C-terminal effector domain of the bipartite response regulators"/>
    <property type="match status" value="1"/>
</dbReference>
<dbReference type="Gene3D" id="1.10.10.10">
    <property type="entry name" value="Winged helix-like DNA-binding domain superfamily/Winged helix DNA-binding domain"/>
    <property type="match status" value="1"/>
</dbReference>
<dbReference type="InterPro" id="IPR000792">
    <property type="entry name" value="Tscrpt_reg_LuxR_C"/>
</dbReference>
<dbReference type="Pfam" id="PF00196">
    <property type="entry name" value="GerE"/>
    <property type="match status" value="1"/>
</dbReference>
<sequence length="727" mass="77306">MGMLDDAHTPVTVVIGPAGWGKTTLLAQWAGGDAERRPVSWVTLDETDNDPVRFWTYVITALQRVRPGVGAEAMAALRVPGLEPLDVAVPSLINDLTAHNGQHEGVLVLDDYHLITDRRIHEAAEFLLSYLSAAIRVLIAARFDPPLPLARLRARGQLTEIRAADLAFAPEEAIGLVADVGGVALGAGQVAGLVYRTEGWAAGLHLAALALRGAADPVRRAEAIRGDDRHVVDYLAAEVLARLPADQRHFLIRSSALDRMSGPLCDAALDCDGSAERLDALERAGLFVVPLDEQREWYRYHRLFRDALRQELGRVTPAVTPGILRRAAAWWHASGDVEAAVRYLIAAGDQREAADLLIAADDEFLDGGAAATYLQLAESLDEALVRADPRLAIAMAAAAGFSSRPDQVDRLLDAAEAGLVGDDRPPRGWTSARAAIGTLRATFGPAAKLAAAVEEARRAVELEHDPTRDGYVISRLTLGVVLAGLDQQAEARALLSAARQGAETLGAPVFTRLIAAGALAMCLLDEGRVDDAGSVVAESASNAAGLEAALGEAAGGALALLRAAEGRLTYEAGRPDLARTTLERAARLARAAAHPSQTARVLVTLADALLATGDRAAARAVLAEAVEIAGTDTVFPGTLRRISAAEQRMGRGAARAARGDGRLFEELTDRELSMLRALQGPLSQREIGQELYLSLNTVKGYTRSLYRKLDVASRSDAVRRGRELGLI</sequence>
<feature type="domain" description="HTH luxR-type" evidence="1">
    <location>
        <begin position="660"/>
        <end position="725"/>
    </location>
</feature>
<evidence type="ECO:0000313" key="3">
    <source>
        <dbReference type="Proteomes" id="UP001501666"/>
    </source>
</evidence>
<dbReference type="Proteomes" id="UP001501666">
    <property type="component" value="Unassembled WGS sequence"/>
</dbReference>
<dbReference type="PROSITE" id="PS50043">
    <property type="entry name" value="HTH_LUXR_2"/>
    <property type="match status" value="1"/>
</dbReference>
<name>A0ABP6F4D4_9ACTN</name>
<dbReference type="InterPro" id="IPR027417">
    <property type="entry name" value="P-loop_NTPase"/>
</dbReference>
<dbReference type="InterPro" id="IPR011990">
    <property type="entry name" value="TPR-like_helical_dom_sf"/>
</dbReference>
<dbReference type="InterPro" id="IPR059106">
    <property type="entry name" value="WHD_MalT"/>
</dbReference>
<dbReference type="CDD" id="cd06170">
    <property type="entry name" value="LuxR_C_like"/>
    <property type="match status" value="1"/>
</dbReference>